<dbReference type="KEGG" id="nav:JQS30_10245"/>
<dbReference type="RefSeq" id="WP_213170192.1">
    <property type="nucleotide sequence ID" value="NZ_CP070496.1"/>
</dbReference>
<sequence length="270" mass="30754">MQQSMLIQEQVEVSIIGECILINSQERIDHEITVSILLEIADEDRLFTYLLFYAPLDGDKSGKKREPYCRRGIRAVCDAIERELISIDLCVGYGNPDAETRDGYIRMREPADVQVEYVHAFLDDGDFENIGWDGDEGFDFGITEKGKRCLSLAHSLAQAEYELMLAEFGIVSARDLVLPAVQAWNKAHGFKAFTEDKNILMEYEEYFYHFIYGGLLNLDGVEVGYGPRNAIQWEVADPFRNAFNSDFAYKGPHAGLPLLGENVHFRIKEF</sequence>
<evidence type="ECO:0000313" key="2">
    <source>
        <dbReference type="Proteomes" id="UP000662939"/>
    </source>
</evidence>
<gene>
    <name evidence="1" type="ORF">JQS30_10245</name>
</gene>
<proteinExistence type="predicted"/>
<dbReference type="Proteomes" id="UP000662939">
    <property type="component" value="Chromosome"/>
</dbReference>
<accession>A0A895XK50</accession>
<dbReference type="AlphaFoldDB" id="A0A895XK50"/>
<keyword evidence="2" id="KW-1185">Reference proteome</keyword>
<reference evidence="1" key="1">
    <citation type="submission" date="2021-02" db="EMBL/GenBank/DDBJ databases">
        <title>Natronoglycomyces albus gen. nov., sp. nov, a haloalkaliphilic actinobacterium from a soda solonchak soil.</title>
        <authorList>
            <person name="Sorokin D.Y."/>
            <person name="Khijniak T.V."/>
            <person name="Zakharycheva A.P."/>
            <person name="Boueva O.V."/>
            <person name="Ariskina E.V."/>
            <person name="Hahnke R.L."/>
            <person name="Bunk B."/>
            <person name="Sproer C."/>
            <person name="Schumann P."/>
            <person name="Evtushenko L.I."/>
            <person name="Kublanov I.V."/>
        </authorList>
    </citation>
    <scope>NUCLEOTIDE SEQUENCE</scope>
    <source>
        <strain evidence="1">DSM 106290</strain>
    </source>
</reference>
<name>A0A895XK50_9ACTN</name>
<organism evidence="1 2">
    <name type="scientific">Natronoglycomyces albus</name>
    <dbReference type="NCBI Taxonomy" id="2811108"/>
    <lineage>
        <taxon>Bacteria</taxon>
        <taxon>Bacillati</taxon>
        <taxon>Actinomycetota</taxon>
        <taxon>Actinomycetes</taxon>
        <taxon>Glycomycetales</taxon>
        <taxon>Glycomycetaceae</taxon>
        <taxon>Natronoglycomyces</taxon>
    </lineage>
</organism>
<dbReference type="EMBL" id="CP070496">
    <property type="protein sequence ID" value="QSB04192.1"/>
    <property type="molecule type" value="Genomic_DNA"/>
</dbReference>
<evidence type="ECO:0000313" key="1">
    <source>
        <dbReference type="EMBL" id="QSB04192.1"/>
    </source>
</evidence>
<protein>
    <submittedName>
        <fullName evidence="1">Uncharacterized protein</fullName>
    </submittedName>
</protein>